<comment type="caution">
    <text evidence="2">The sequence shown here is derived from an EMBL/GenBank/DDBJ whole genome shotgun (WGS) entry which is preliminary data.</text>
</comment>
<dbReference type="AlphaFoldDB" id="A0A1J8PTW5"/>
<dbReference type="OrthoDB" id="2638922at2759"/>
<accession>A0A1J8PTW5</accession>
<dbReference type="EMBL" id="LVVM01005182">
    <property type="protein sequence ID" value="OJA11211.1"/>
    <property type="molecule type" value="Genomic_DNA"/>
</dbReference>
<feature type="region of interest" description="Disordered" evidence="1">
    <location>
        <begin position="74"/>
        <end position="99"/>
    </location>
</feature>
<dbReference type="Proteomes" id="UP000183567">
    <property type="component" value="Unassembled WGS sequence"/>
</dbReference>
<evidence type="ECO:0000256" key="1">
    <source>
        <dbReference type="SAM" id="MobiDB-lite"/>
    </source>
</evidence>
<reference evidence="2 3" key="1">
    <citation type="submission" date="2016-03" db="EMBL/GenBank/DDBJ databases">
        <title>Comparative genomics of the ectomycorrhizal sister species Rhizopogon vinicolor and Rhizopogon vesiculosus (Basidiomycota: Boletales) reveals a divergence of the mating type B locus.</title>
        <authorList>
            <person name="Mujic A.B."/>
            <person name="Kuo A."/>
            <person name="Tritt A."/>
            <person name="Lipzen A."/>
            <person name="Chen C."/>
            <person name="Johnson J."/>
            <person name="Sharma A."/>
            <person name="Barry K."/>
            <person name="Grigoriev I.V."/>
            <person name="Spatafora J.W."/>
        </authorList>
    </citation>
    <scope>NUCLEOTIDE SEQUENCE [LARGE SCALE GENOMIC DNA]</scope>
    <source>
        <strain evidence="2 3">AM-OR11-056</strain>
    </source>
</reference>
<evidence type="ECO:0000313" key="2">
    <source>
        <dbReference type="EMBL" id="OJA11211.1"/>
    </source>
</evidence>
<gene>
    <name evidence="2" type="ORF">AZE42_05777</name>
</gene>
<organism evidence="2 3">
    <name type="scientific">Rhizopogon vesiculosus</name>
    <dbReference type="NCBI Taxonomy" id="180088"/>
    <lineage>
        <taxon>Eukaryota</taxon>
        <taxon>Fungi</taxon>
        <taxon>Dikarya</taxon>
        <taxon>Basidiomycota</taxon>
        <taxon>Agaricomycotina</taxon>
        <taxon>Agaricomycetes</taxon>
        <taxon>Agaricomycetidae</taxon>
        <taxon>Boletales</taxon>
        <taxon>Suillineae</taxon>
        <taxon>Rhizopogonaceae</taxon>
        <taxon>Rhizopogon</taxon>
    </lineage>
</organism>
<name>A0A1J8PTW5_9AGAM</name>
<protein>
    <submittedName>
        <fullName evidence="2">Uncharacterized protein</fullName>
    </submittedName>
</protein>
<keyword evidence="3" id="KW-1185">Reference proteome</keyword>
<proteinExistence type="predicted"/>
<sequence length="99" mass="10955">MVNFYDLNAQLFGPKAKPVRRRSHDVMNSLLSTKAQMEVKRSKTAKPILGRIMCGGGTEPPEDVDCDVESEIDWSADGKGKAEAEEMGNDNGNELRKDE</sequence>
<evidence type="ECO:0000313" key="3">
    <source>
        <dbReference type="Proteomes" id="UP000183567"/>
    </source>
</evidence>